<dbReference type="PROSITE" id="PS00643">
    <property type="entry name" value="COMPLEX1_75K_3"/>
    <property type="match status" value="1"/>
</dbReference>
<evidence type="ECO:0000256" key="11">
    <source>
        <dbReference type="ARBA" id="ARBA00047712"/>
    </source>
</evidence>
<keyword evidence="8 12" id="KW-0520">NAD</keyword>
<dbReference type="Pfam" id="PF01568">
    <property type="entry name" value="Molydop_binding"/>
    <property type="match status" value="1"/>
</dbReference>
<dbReference type="InterPro" id="IPR006656">
    <property type="entry name" value="Mopterin_OxRdtase"/>
</dbReference>
<dbReference type="Pfam" id="PF13510">
    <property type="entry name" value="Fer2_4"/>
    <property type="match status" value="1"/>
</dbReference>
<keyword evidence="4 12" id="KW-0479">Metal-binding</keyword>
<comment type="function">
    <text evidence="12">NDH-1 shuttles electrons from NADH, via FMN and iron-sulfur (Fe-S) centers, to quinones in the respiratory chain. Couples the redox reaction to proton translocation (for every two electrons transferred, four hydrogen ions are translocated across the cytoplasmic membrane), and thus conserves the redox energy in a proton gradient.</text>
</comment>
<dbReference type="PROSITE" id="PS51839">
    <property type="entry name" value="4FE4S_HC3"/>
    <property type="match status" value="1"/>
</dbReference>
<evidence type="ECO:0000256" key="3">
    <source>
        <dbReference type="ARBA" id="ARBA00022485"/>
    </source>
</evidence>
<dbReference type="PANTHER" id="PTHR43105">
    <property type="entry name" value="RESPIRATORY NITRATE REDUCTASE"/>
    <property type="match status" value="1"/>
</dbReference>
<keyword evidence="5 12" id="KW-1278">Translocase</keyword>
<dbReference type="GO" id="GO:0016651">
    <property type="term" value="F:oxidoreductase activity, acting on NAD(P)H"/>
    <property type="evidence" value="ECO:0007669"/>
    <property type="project" value="InterPro"/>
</dbReference>
<dbReference type="GO" id="GO:0043546">
    <property type="term" value="F:molybdopterin cofactor binding"/>
    <property type="evidence" value="ECO:0007669"/>
    <property type="project" value="InterPro"/>
</dbReference>
<evidence type="ECO:0000256" key="2">
    <source>
        <dbReference type="ARBA" id="ARBA00005404"/>
    </source>
</evidence>
<dbReference type="InterPro" id="IPR001041">
    <property type="entry name" value="2Fe-2S_ferredoxin-type"/>
</dbReference>
<feature type="domain" description="4Fe-4S His(Cys)3-ligated-type" evidence="15">
    <location>
        <begin position="78"/>
        <end position="117"/>
    </location>
</feature>
<dbReference type="InterPro" id="IPR006963">
    <property type="entry name" value="Mopterin_OxRdtase_4Fe-4S_dom"/>
</dbReference>
<dbReference type="GO" id="GO:0046872">
    <property type="term" value="F:metal ion binding"/>
    <property type="evidence" value="ECO:0007669"/>
    <property type="project" value="UniProtKB-UniRule"/>
</dbReference>
<dbReference type="GO" id="GO:0042773">
    <property type="term" value="P:ATP synthesis coupled electron transport"/>
    <property type="evidence" value="ECO:0007669"/>
    <property type="project" value="InterPro"/>
</dbReference>
<dbReference type="Gene3D" id="3.40.50.740">
    <property type="match status" value="1"/>
</dbReference>
<dbReference type="Pfam" id="PF00384">
    <property type="entry name" value="Molybdopterin"/>
    <property type="match status" value="1"/>
</dbReference>
<gene>
    <name evidence="16" type="ORF">C9940_01320</name>
</gene>
<evidence type="ECO:0000256" key="6">
    <source>
        <dbReference type="ARBA" id="ARBA00023004"/>
    </source>
</evidence>
<proteinExistence type="inferred from homology"/>
<comment type="catalytic activity">
    <reaction evidence="11 12">
        <text>a quinone + NADH + 5 H(+)(in) = a quinol + NAD(+) + 4 H(+)(out)</text>
        <dbReference type="Rhea" id="RHEA:57888"/>
        <dbReference type="ChEBI" id="CHEBI:15378"/>
        <dbReference type="ChEBI" id="CHEBI:24646"/>
        <dbReference type="ChEBI" id="CHEBI:57540"/>
        <dbReference type="ChEBI" id="CHEBI:57945"/>
        <dbReference type="ChEBI" id="CHEBI:132124"/>
    </reaction>
</comment>
<dbReference type="CDD" id="cd00207">
    <property type="entry name" value="fer2"/>
    <property type="match status" value="1"/>
</dbReference>
<dbReference type="Gene3D" id="3.10.20.740">
    <property type="match status" value="1"/>
</dbReference>
<dbReference type="NCBIfam" id="TIGR01973">
    <property type="entry name" value="NuoG"/>
    <property type="match status" value="1"/>
</dbReference>
<feature type="domain" description="4Fe-4S Mo/W bis-MGD-type" evidence="14">
    <location>
        <begin position="215"/>
        <end position="271"/>
    </location>
</feature>
<dbReference type="InterPro" id="IPR036010">
    <property type="entry name" value="2Fe-2S_ferredoxin-like_sf"/>
</dbReference>
<dbReference type="Pfam" id="PF10588">
    <property type="entry name" value="NADH-G_4Fe-4S_3"/>
    <property type="match status" value="1"/>
</dbReference>
<keyword evidence="16" id="KW-0560">Oxidoreductase</keyword>
<dbReference type="PROSITE" id="PS51085">
    <property type="entry name" value="2FE2S_FER_2"/>
    <property type="match status" value="1"/>
</dbReference>
<evidence type="ECO:0000259" key="13">
    <source>
        <dbReference type="PROSITE" id="PS51085"/>
    </source>
</evidence>
<dbReference type="InterPro" id="IPR006657">
    <property type="entry name" value="MoPterin_dinucl-bd_dom"/>
</dbReference>
<dbReference type="Pfam" id="PF22151">
    <property type="entry name" value="Fer4_NDSU1"/>
    <property type="match status" value="1"/>
</dbReference>
<comment type="cofactor">
    <cofactor evidence="1 12">
        <name>[4Fe-4S] cluster</name>
        <dbReference type="ChEBI" id="CHEBI:49883"/>
    </cofactor>
</comment>
<keyword evidence="3 12" id="KW-0004">4Fe-4S</keyword>
<evidence type="ECO:0000256" key="5">
    <source>
        <dbReference type="ARBA" id="ARBA00022967"/>
    </source>
</evidence>
<dbReference type="InterPro" id="IPR054351">
    <property type="entry name" value="NADH_UbQ_OxRdtase_ferredoxin"/>
</dbReference>
<dbReference type="PROSITE" id="PS00641">
    <property type="entry name" value="COMPLEX1_75K_1"/>
    <property type="match status" value="1"/>
</dbReference>
<dbReference type="PROSITE" id="PS00642">
    <property type="entry name" value="COMPLEX1_75K_2"/>
    <property type="match status" value="1"/>
</dbReference>
<dbReference type="FunFam" id="3.10.20.740:FF:000001">
    <property type="entry name" value="NADH-quinone oxidoreductase subunit G"/>
    <property type="match status" value="1"/>
</dbReference>
<evidence type="ECO:0000259" key="14">
    <source>
        <dbReference type="PROSITE" id="PS51669"/>
    </source>
</evidence>
<dbReference type="InterPro" id="IPR010228">
    <property type="entry name" value="NADH_UbQ_OxRdtase_Gsu"/>
</dbReference>
<keyword evidence="12" id="KW-0001">2Fe-2S</keyword>
<feature type="domain" description="2Fe-2S ferredoxin-type" evidence="13">
    <location>
        <begin position="1"/>
        <end position="78"/>
    </location>
</feature>
<dbReference type="GO" id="GO:0008137">
    <property type="term" value="F:NADH dehydrogenase (ubiquinone) activity"/>
    <property type="evidence" value="ECO:0007669"/>
    <property type="project" value="UniProtKB-UniRule"/>
</dbReference>
<dbReference type="SUPFAM" id="SSF54862">
    <property type="entry name" value="4Fe-4S ferredoxins"/>
    <property type="match status" value="1"/>
</dbReference>
<organism evidence="16">
    <name type="scientific">Pseudidiomarina aestuarii</name>
    <dbReference type="NCBI Taxonomy" id="624146"/>
    <lineage>
        <taxon>Bacteria</taxon>
        <taxon>Pseudomonadati</taxon>
        <taxon>Pseudomonadota</taxon>
        <taxon>Gammaproteobacteria</taxon>
        <taxon>Alteromonadales</taxon>
        <taxon>Idiomarinaceae</taxon>
        <taxon>Pseudidiomarina</taxon>
    </lineage>
</organism>
<sequence length="787" mass="86204">MVNIEIDGIPLKVDSAKMIIQAADEAGIDIPRFCYHKNLSIVANCRMCLVEVDKARKALPACATPVAEGMKVFTQSETALAAQRGVMEFLLINHPLDCPICDQGGECELQDLSLGYGSGISRFSEKKRVVKDKDIGPLVQTDMTRCIHCTRCVRFGQEIAGIKELGATGRGEHMEIGTYVEHSLASELSGNIIDICPVGALTSKPFRYKARAWEMTSHPSIAMHDAVGSSVEIHTRQNDVMRVVARDNESVNQSWISDRDRFSYLGLKHPDRLLHPMIKQNGEWQTTDWQTALEFAVEGIKHVKTKNGADQIAGLISPTATLEEAYLFQKWLRNFGSQNIDHRLRQQDFSDAGQEQFSPICLAEVEDCDAIVLLGCNVRSEAPLLAHRIRQSAYAGGLVSDINFFKTDLLMPTDRQVVVNTAQLFALLSGITKALLHLDKEAAAAWQHLIPEKAASATEQNIAMQLANGNQPLIVVGALANQHPQAAVIRSMAALISKLTGARLLILPEANSQALHLAGALPHNEMIKDVKPGLDAKTVWEEQLRAYVLMNIEPEFDCSNPSAAQLALQRAGFVVAINSFHCNSLHEYADVLLPLAAFAETSGTFVGLDHQWQSFTGAVAPPGESRPGWKILRVLGNISKFNGFDYVSSEGVRQELQDQLNRHSPVKHGLYIPAEISQADGLQLISEVPIYRTDSLVRHSKALQLTPENQFLDTLRIHPIQAELSGLHQGDQVHIQQGEISVSTTVLIDEQVAEGMVYLAAASPLSAKLTSAFGDVELSAILETADA</sequence>
<evidence type="ECO:0000256" key="9">
    <source>
        <dbReference type="ARBA" id="ARBA00023075"/>
    </source>
</evidence>
<dbReference type="PROSITE" id="PS51669">
    <property type="entry name" value="4FE4S_MOW_BIS_MGD"/>
    <property type="match status" value="1"/>
</dbReference>
<dbReference type="GO" id="GO:1990204">
    <property type="term" value="C:oxidoreductase complex"/>
    <property type="evidence" value="ECO:0007669"/>
    <property type="project" value="UniProtKB-ARBA"/>
</dbReference>
<dbReference type="GO" id="GO:0051537">
    <property type="term" value="F:2 iron, 2 sulfur cluster binding"/>
    <property type="evidence" value="ECO:0007669"/>
    <property type="project" value="UniProtKB-UniRule"/>
</dbReference>
<dbReference type="SUPFAM" id="SSF54292">
    <property type="entry name" value="2Fe-2S ferredoxin-like"/>
    <property type="match status" value="1"/>
</dbReference>
<comment type="cofactor">
    <cofactor evidence="12">
        <name>[2Fe-2S] cluster</name>
        <dbReference type="ChEBI" id="CHEBI:190135"/>
    </cofactor>
    <text evidence="12">Binds 1 [2Fe-2S] cluster per subunit.</text>
</comment>
<dbReference type="AlphaFoldDB" id="A0A2T4CYS8"/>
<keyword evidence="7 12" id="KW-0411">Iron-sulfur</keyword>
<keyword evidence="6 12" id="KW-0408">Iron</keyword>
<keyword evidence="9" id="KW-0830">Ubiquinone</keyword>
<evidence type="ECO:0000256" key="12">
    <source>
        <dbReference type="RuleBase" id="RU003525"/>
    </source>
</evidence>
<dbReference type="EC" id="7.1.1.-" evidence="12"/>
<evidence type="ECO:0000256" key="1">
    <source>
        <dbReference type="ARBA" id="ARBA00001966"/>
    </source>
</evidence>
<dbReference type="Gene3D" id="3.30.70.20">
    <property type="match status" value="1"/>
</dbReference>
<name>A0A2T4CYS8_9GAMM</name>
<dbReference type="InterPro" id="IPR050123">
    <property type="entry name" value="Prok_molybdopt-oxidoreductase"/>
</dbReference>
<comment type="caution">
    <text evidence="16">The sequence shown here is derived from an EMBL/GenBank/DDBJ whole genome shotgun (WGS) entry which is preliminary data.</text>
</comment>
<dbReference type="EMBL" id="PYVN01000007">
    <property type="protein sequence ID" value="PTB86705.1"/>
    <property type="molecule type" value="Genomic_DNA"/>
</dbReference>
<dbReference type="FunFam" id="3.30.70.20:FF:000002">
    <property type="entry name" value="NADH-ubiquinone oxidoreductase 75 kDa subunit"/>
    <property type="match status" value="1"/>
</dbReference>
<dbReference type="InterPro" id="IPR019574">
    <property type="entry name" value="NADH_UbQ_OxRdtase_Gsu_4Fe4S-bd"/>
</dbReference>
<evidence type="ECO:0000256" key="10">
    <source>
        <dbReference type="ARBA" id="ARBA00026021"/>
    </source>
</evidence>
<dbReference type="GO" id="GO:0048038">
    <property type="term" value="F:quinone binding"/>
    <property type="evidence" value="ECO:0007669"/>
    <property type="project" value="UniProtKB-UniRule"/>
</dbReference>
<comment type="similarity">
    <text evidence="2 12">Belongs to the complex I 75 kDa subunit family.</text>
</comment>
<dbReference type="SUPFAM" id="SSF53706">
    <property type="entry name" value="Formate dehydrogenase/DMSO reductase, domains 1-3"/>
    <property type="match status" value="1"/>
</dbReference>
<dbReference type="Pfam" id="PF22117">
    <property type="entry name" value="Fer4_Nqo3"/>
    <property type="match status" value="1"/>
</dbReference>
<dbReference type="InterPro" id="IPR000283">
    <property type="entry name" value="NADH_UbQ_OxRdtase_75kDa_su_CS"/>
</dbReference>
<dbReference type="PANTHER" id="PTHR43105:SF13">
    <property type="entry name" value="NADH-UBIQUINONE OXIDOREDUCTASE 75 KDA SUBUNIT, MITOCHONDRIAL"/>
    <property type="match status" value="1"/>
</dbReference>
<accession>A0A2T4CYS8</accession>
<evidence type="ECO:0000256" key="7">
    <source>
        <dbReference type="ARBA" id="ARBA00023014"/>
    </source>
</evidence>
<protein>
    <recommendedName>
        <fullName evidence="12">NADH-quinone oxidoreductase</fullName>
        <ecNumber evidence="12">7.1.1.-</ecNumber>
    </recommendedName>
</protein>
<keyword evidence="12" id="KW-0874">Quinone</keyword>
<reference evidence="16" key="1">
    <citation type="submission" date="2018-03" db="EMBL/GenBank/DDBJ databases">
        <title>Cross-interface Injection: A General Nanoliter Liquid Handling Method Applied to Single Cells Genome Amplification Automated Nanoliter Liquid Handling Applied to Single Cell Multiple Displacement Amplification.</title>
        <authorList>
            <person name="Yun J."/>
            <person name="Xu P."/>
            <person name="Xu J."/>
            <person name="Dai X."/>
            <person name="Wang Y."/>
            <person name="Zheng X."/>
            <person name="Cao C."/>
            <person name="Yi Q."/>
            <person name="Zhu Y."/>
            <person name="Wang L."/>
            <person name="Dong Z."/>
            <person name="Huang Y."/>
            <person name="Huang L."/>
            <person name="Du W."/>
        </authorList>
    </citation>
    <scope>NUCLEOTIDE SEQUENCE [LARGE SCALE GENOMIC DNA]</scope>
    <source>
        <strain evidence="16">Z-D3-2</strain>
    </source>
</reference>
<evidence type="ECO:0000256" key="8">
    <source>
        <dbReference type="ARBA" id="ARBA00023027"/>
    </source>
</evidence>
<evidence type="ECO:0000313" key="16">
    <source>
        <dbReference type="EMBL" id="PTB86705.1"/>
    </source>
</evidence>
<dbReference type="GO" id="GO:0051539">
    <property type="term" value="F:4 iron, 4 sulfur cluster binding"/>
    <property type="evidence" value="ECO:0007669"/>
    <property type="project" value="UniProtKB-KW"/>
</dbReference>
<dbReference type="Gene3D" id="2.40.40.20">
    <property type="match status" value="1"/>
</dbReference>
<comment type="subunit">
    <text evidence="10">Composed of 13 different subunits. Subunits NuoCD, E, F, and G constitute the peripheral sector of the complex.</text>
</comment>
<dbReference type="Gene3D" id="3.30.200.210">
    <property type="match status" value="1"/>
</dbReference>
<evidence type="ECO:0000259" key="15">
    <source>
        <dbReference type="PROSITE" id="PS51839"/>
    </source>
</evidence>
<evidence type="ECO:0000256" key="4">
    <source>
        <dbReference type="ARBA" id="ARBA00022723"/>
    </source>
</evidence>
<dbReference type="GO" id="GO:0016020">
    <property type="term" value="C:membrane"/>
    <property type="evidence" value="ECO:0007669"/>
    <property type="project" value="InterPro"/>
</dbReference>
<dbReference type="SMART" id="SM00929">
    <property type="entry name" value="NADH-G_4Fe-4S_3"/>
    <property type="match status" value="1"/>
</dbReference>